<dbReference type="KEGG" id="camu:CA2015_3902"/>
<evidence type="ECO:0000313" key="4">
    <source>
        <dbReference type="EMBL" id="AKP53266.1"/>
    </source>
</evidence>
<dbReference type="GO" id="GO:0003677">
    <property type="term" value="F:DNA binding"/>
    <property type="evidence" value="ECO:0007669"/>
    <property type="project" value="InterPro"/>
</dbReference>
<evidence type="ECO:0000313" key="5">
    <source>
        <dbReference type="Proteomes" id="UP000036520"/>
    </source>
</evidence>
<organism evidence="4 5">
    <name type="scientific">Cyclobacterium amurskyense</name>
    <dbReference type="NCBI Taxonomy" id="320787"/>
    <lineage>
        <taxon>Bacteria</taxon>
        <taxon>Pseudomonadati</taxon>
        <taxon>Bacteroidota</taxon>
        <taxon>Cytophagia</taxon>
        <taxon>Cytophagales</taxon>
        <taxon>Cyclobacteriaceae</taxon>
        <taxon>Cyclobacterium</taxon>
    </lineage>
</organism>
<dbReference type="InterPro" id="IPR007492">
    <property type="entry name" value="LytTR_DNA-bd_dom"/>
</dbReference>
<dbReference type="EMBL" id="CP012040">
    <property type="protein sequence ID" value="AKP53266.1"/>
    <property type="molecule type" value="Genomic_DNA"/>
</dbReference>
<dbReference type="STRING" id="320787.CA2015_3902"/>
<sequence length="234" mass="26988">MNCIIIEDQPPAQRILKKYIEDMGTLELMGTFSDPILAMEFLNNNGIDLIFLDIHLPRLTGLDLLKSLSKKPAIILTTAYSEYALESYELDVVDYLLKPFSFLRFVKAVGKVSVSVDSKTNEKPIIKSNPAKKEHFVKLGYDHVRIAFEDIMYIRADGDYCEIILMDKKYLSSEPMRKWMELLDGLHFIRIHKSYMVNITRIEKVSGNLITLVNGEQLPIGRAFKEDFSERFLK</sequence>
<dbReference type="SUPFAM" id="SSF52172">
    <property type="entry name" value="CheY-like"/>
    <property type="match status" value="1"/>
</dbReference>
<feature type="domain" description="Response regulatory" evidence="2">
    <location>
        <begin position="2"/>
        <end position="113"/>
    </location>
</feature>
<keyword evidence="1" id="KW-0597">Phosphoprotein</keyword>
<dbReference type="SMART" id="SM00850">
    <property type="entry name" value="LytTR"/>
    <property type="match status" value="1"/>
</dbReference>
<dbReference type="PROSITE" id="PS50110">
    <property type="entry name" value="RESPONSE_REGULATORY"/>
    <property type="match status" value="1"/>
</dbReference>
<proteinExistence type="predicted"/>
<dbReference type="Gene3D" id="2.40.50.1020">
    <property type="entry name" value="LytTr DNA-binding domain"/>
    <property type="match status" value="1"/>
</dbReference>
<name>A0A0H4PFK5_9BACT</name>
<dbReference type="PROSITE" id="PS50930">
    <property type="entry name" value="HTH_LYTTR"/>
    <property type="match status" value="1"/>
</dbReference>
<dbReference type="SMART" id="SM00448">
    <property type="entry name" value="REC"/>
    <property type="match status" value="1"/>
</dbReference>
<dbReference type="AlphaFoldDB" id="A0A0H4PFK5"/>
<dbReference type="GO" id="GO:0000156">
    <property type="term" value="F:phosphorelay response regulator activity"/>
    <property type="evidence" value="ECO:0007669"/>
    <property type="project" value="InterPro"/>
</dbReference>
<accession>A0A0H4PFK5</accession>
<evidence type="ECO:0000256" key="1">
    <source>
        <dbReference type="PROSITE-ProRule" id="PRU00169"/>
    </source>
</evidence>
<protein>
    <submittedName>
        <fullName evidence="4">Two-component system response regulator</fullName>
    </submittedName>
</protein>
<dbReference type="InterPro" id="IPR011006">
    <property type="entry name" value="CheY-like_superfamily"/>
</dbReference>
<dbReference type="RefSeq" id="WP_048643389.1">
    <property type="nucleotide sequence ID" value="NZ_CAXBGM010000138.1"/>
</dbReference>
<dbReference type="OrthoDB" id="1646880at2"/>
<keyword evidence="5" id="KW-1185">Reference proteome</keyword>
<feature type="domain" description="HTH LytTR-type" evidence="3">
    <location>
        <begin position="144"/>
        <end position="234"/>
    </location>
</feature>
<dbReference type="Proteomes" id="UP000036520">
    <property type="component" value="Chromosome"/>
</dbReference>
<dbReference type="InterPro" id="IPR001789">
    <property type="entry name" value="Sig_transdc_resp-reg_receiver"/>
</dbReference>
<gene>
    <name evidence="4" type="ORF">CA2015_3902</name>
</gene>
<dbReference type="InterPro" id="IPR046947">
    <property type="entry name" value="LytR-like"/>
</dbReference>
<evidence type="ECO:0000259" key="3">
    <source>
        <dbReference type="PROSITE" id="PS50930"/>
    </source>
</evidence>
<evidence type="ECO:0000259" key="2">
    <source>
        <dbReference type="PROSITE" id="PS50110"/>
    </source>
</evidence>
<feature type="modified residue" description="4-aspartylphosphate" evidence="1">
    <location>
        <position position="53"/>
    </location>
</feature>
<dbReference type="Pfam" id="PF04397">
    <property type="entry name" value="LytTR"/>
    <property type="match status" value="1"/>
</dbReference>
<dbReference type="PANTHER" id="PTHR37299:SF1">
    <property type="entry name" value="STAGE 0 SPORULATION PROTEIN A HOMOLOG"/>
    <property type="match status" value="1"/>
</dbReference>
<dbReference type="PANTHER" id="PTHR37299">
    <property type="entry name" value="TRANSCRIPTIONAL REGULATOR-RELATED"/>
    <property type="match status" value="1"/>
</dbReference>
<dbReference type="Gene3D" id="3.40.50.2300">
    <property type="match status" value="1"/>
</dbReference>
<reference evidence="4 5" key="1">
    <citation type="submission" date="2015-07" db="EMBL/GenBank/DDBJ databases">
        <authorList>
            <person name="Kim K.M."/>
        </authorList>
    </citation>
    <scope>NUCLEOTIDE SEQUENCE [LARGE SCALE GENOMIC DNA]</scope>
    <source>
        <strain evidence="4 5">KCTC 12363</strain>
    </source>
</reference>
<dbReference type="Pfam" id="PF00072">
    <property type="entry name" value="Response_reg"/>
    <property type="match status" value="1"/>
</dbReference>